<dbReference type="InterPro" id="IPR002491">
    <property type="entry name" value="ABC_transptr_periplasmic_BD"/>
</dbReference>
<dbReference type="InterPro" id="IPR051313">
    <property type="entry name" value="Bact_iron-sidero_bind"/>
</dbReference>
<dbReference type="Gene3D" id="3.40.50.1980">
    <property type="entry name" value="Nitrogenase molybdenum iron protein domain"/>
    <property type="match status" value="2"/>
</dbReference>
<dbReference type="GO" id="GO:0030288">
    <property type="term" value="C:outer membrane-bounded periplasmic space"/>
    <property type="evidence" value="ECO:0007669"/>
    <property type="project" value="TreeGrafter"/>
</dbReference>
<accession>A0A6L9UEI0</accession>
<evidence type="ECO:0000313" key="8">
    <source>
        <dbReference type="Proteomes" id="UP000483035"/>
    </source>
</evidence>
<evidence type="ECO:0000259" key="6">
    <source>
        <dbReference type="PROSITE" id="PS50983"/>
    </source>
</evidence>
<dbReference type="PANTHER" id="PTHR30532:SF1">
    <property type="entry name" value="IRON(3+)-HYDROXAMATE-BINDING PROTEIN FHUD"/>
    <property type="match status" value="1"/>
</dbReference>
<comment type="similarity">
    <text evidence="2">Belongs to the bacterial solute-binding protein 8 family.</text>
</comment>
<dbReference type="PANTHER" id="PTHR30532">
    <property type="entry name" value="IRON III DICITRATE-BINDING PERIPLASMIC PROTEIN"/>
    <property type="match status" value="1"/>
</dbReference>
<evidence type="ECO:0000256" key="2">
    <source>
        <dbReference type="ARBA" id="ARBA00008814"/>
    </source>
</evidence>
<dbReference type="EMBL" id="WUEY01000012">
    <property type="protein sequence ID" value="NEI72440.1"/>
    <property type="molecule type" value="Genomic_DNA"/>
</dbReference>
<sequence>MAAIAFPRHVLGGDSKRALRLAAPDRGAAQTLLALGVVPVVAVSRDFFDAMGTRPAIPDGVVDCGDPSEPNLEVIARMNVDLIVTSTISSDIREVLSRVAPVRALDIYTGRPDALGRAKREALGLATELDATVACTVYLERFDDTIVALRSRLAIWPRRPVYLVGLAPDGRNMTVYGRNSLMWDVMDTLGIENAWRGPTSIYGFTNTGVELLAGCPDAMIVSIDYGDLTNTAMQALSRSVFWLNLPAVKTERVFTIPRFEVFGALPAAAQFAPLIVDTLLSVSQ</sequence>
<dbReference type="AlphaFoldDB" id="A0A6L9UEI0"/>
<keyword evidence="4" id="KW-0410">Iron transport</keyword>
<evidence type="ECO:0000313" key="7">
    <source>
        <dbReference type="EMBL" id="NEI72440.1"/>
    </source>
</evidence>
<proteinExistence type="inferred from homology"/>
<organism evidence="7 8">
    <name type="scientific">Rhizobium lusitanum</name>
    <dbReference type="NCBI Taxonomy" id="293958"/>
    <lineage>
        <taxon>Bacteria</taxon>
        <taxon>Pseudomonadati</taxon>
        <taxon>Pseudomonadota</taxon>
        <taxon>Alphaproteobacteria</taxon>
        <taxon>Hyphomicrobiales</taxon>
        <taxon>Rhizobiaceae</taxon>
        <taxon>Rhizobium/Agrobacterium group</taxon>
        <taxon>Rhizobium</taxon>
    </lineage>
</organism>
<evidence type="ECO:0000256" key="4">
    <source>
        <dbReference type="ARBA" id="ARBA00022496"/>
    </source>
</evidence>
<keyword evidence="3" id="KW-0813">Transport</keyword>
<dbReference type="PROSITE" id="PS50983">
    <property type="entry name" value="FE_B12_PBP"/>
    <property type="match status" value="1"/>
</dbReference>
<keyword evidence="4" id="KW-0406">Ion transport</keyword>
<comment type="caution">
    <text evidence="7">The sequence shown here is derived from an EMBL/GenBank/DDBJ whole genome shotgun (WGS) entry which is preliminary data.</text>
</comment>
<dbReference type="Pfam" id="PF01497">
    <property type="entry name" value="Peripla_BP_2"/>
    <property type="match status" value="1"/>
</dbReference>
<dbReference type="SUPFAM" id="SSF53807">
    <property type="entry name" value="Helical backbone' metal receptor"/>
    <property type="match status" value="1"/>
</dbReference>
<keyword evidence="4" id="KW-0408">Iron</keyword>
<reference evidence="7 8" key="1">
    <citation type="submission" date="2019-12" db="EMBL/GenBank/DDBJ databases">
        <title>Rhizobium genotypes associated with high levels of biological nitrogen fixation by grain legumes in a temperate-maritime cropping system.</title>
        <authorList>
            <person name="Maluk M."/>
            <person name="Francesc Ferrando Molina F."/>
            <person name="Lopez Del Egido L."/>
            <person name="Lafos M."/>
            <person name="Langarica-Fuentes A."/>
            <person name="Gebre Yohannes G."/>
            <person name="Young M.W."/>
            <person name="Martin P."/>
            <person name="Gantlett R."/>
            <person name="Kenicer G."/>
            <person name="Hawes C."/>
            <person name="Begg G.S."/>
            <person name="Quilliam R.S."/>
            <person name="Squire G.R."/>
            <person name="Poole P.S."/>
            <person name="Young P.W."/>
            <person name="Iannetta P.M."/>
            <person name="James E.K."/>
        </authorList>
    </citation>
    <scope>NUCLEOTIDE SEQUENCE [LARGE SCALE GENOMIC DNA]</scope>
    <source>
        <strain evidence="7 8">JHI1118</strain>
    </source>
</reference>
<keyword evidence="5" id="KW-0732">Signal</keyword>
<evidence type="ECO:0000256" key="3">
    <source>
        <dbReference type="ARBA" id="ARBA00022448"/>
    </source>
</evidence>
<feature type="domain" description="Fe/B12 periplasmic-binding" evidence="6">
    <location>
        <begin position="20"/>
        <end position="284"/>
    </location>
</feature>
<dbReference type="Proteomes" id="UP000483035">
    <property type="component" value="Unassembled WGS sequence"/>
</dbReference>
<dbReference type="GO" id="GO:1901678">
    <property type="term" value="P:iron coordination entity transport"/>
    <property type="evidence" value="ECO:0007669"/>
    <property type="project" value="UniProtKB-ARBA"/>
</dbReference>
<gene>
    <name evidence="7" type="ORF">GR212_22945</name>
</gene>
<evidence type="ECO:0000256" key="5">
    <source>
        <dbReference type="ARBA" id="ARBA00022729"/>
    </source>
</evidence>
<protein>
    <submittedName>
        <fullName evidence="7">ABC transporter substrate-binding protein</fullName>
    </submittedName>
</protein>
<comment type="subcellular location">
    <subcellularLocation>
        <location evidence="1">Cell envelope</location>
    </subcellularLocation>
</comment>
<dbReference type="PRINTS" id="PR01715">
    <property type="entry name" value="FERRIBNDNGPP"/>
</dbReference>
<dbReference type="RefSeq" id="WP_163989831.1">
    <property type="nucleotide sequence ID" value="NZ_WUEY01000012.1"/>
</dbReference>
<name>A0A6L9UEI0_9HYPH</name>
<evidence type="ECO:0000256" key="1">
    <source>
        <dbReference type="ARBA" id="ARBA00004196"/>
    </source>
</evidence>